<dbReference type="Gene3D" id="3.40.50.2300">
    <property type="match status" value="2"/>
</dbReference>
<evidence type="ECO:0000256" key="3">
    <source>
        <dbReference type="ARBA" id="ARBA00023125"/>
    </source>
</evidence>
<evidence type="ECO:0000313" key="6">
    <source>
        <dbReference type="EMBL" id="MBB6670882.1"/>
    </source>
</evidence>
<feature type="domain" description="HTH gntR-type" evidence="5">
    <location>
        <begin position="8"/>
        <end position="76"/>
    </location>
</feature>
<evidence type="ECO:0000256" key="2">
    <source>
        <dbReference type="ARBA" id="ARBA00023015"/>
    </source>
</evidence>
<dbReference type="CDD" id="cd06267">
    <property type="entry name" value="PBP1_LacI_sugar_binding-like"/>
    <property type="match status" value="1"/>
</dbReference>
<dbReference type="InterPro" id="IPR036388">
    <property type="entry name" value="WH-like_DNA-bd_sf"/>
</dbReference>
<dbReference type="Pfam" id="PF13377">
    <property type="entry name" value="Peripla_BP_3"/>
    <property type="match status" value="1"/>
</dbReference>
<dbReference type="PROSITE" id="PS50949">
    <property type="entry name" value="HTH_GNTR"/>
    <property type="match status" value="1"/>
</dbReference>
<dbReference type="GO" id="GO:0003700">
    <property type="term" value="F:DNA-binding transcription factor activity"/>
    <property type="evidence" value="ECO:0007669"/>
    <property type="project" value="InterPro"/>
</dbReference>
<dbReference type="EMBL" id="JACJVP010000011">
    <property type="protein sequence ID" value="MBB6670882.1"/>
    <property type="molecule type" value="Genomic_DNA"/>
</dbReference>
<name>A0A7X0VED2_9BACL</name>
<dbReference type="InterPro" id="IPR000524">
    <property type="entry name" value="Tscrpt_reg_HTH_GntR"/>
</dbReference>
<dbReference type="FunFam" id="1.10.10.10:FF:000079">
    <property type="entry name" value="GntR family transcriptional regulator"/>
    <property type="match status" value="1"/>
</dbReference>
<gene>
    <name evidence="6" type="ORF">H7C19_09300</name>
</gene>
<dbReference type="Proteomes" id="UP000547209">
    <property type="component" value="Unassembled WGS sequence"/>
</dbReference>
<dbReference type="SUPFAM" id="SSF46785">
    <property type="entry name" value="Winged helix' DNA-binding domain"/>
    <property type="match status" value="1"/>
</dbReference>
<dbReference type="PANTHER" id="PTHR30146:SF95">
    <property type="entry name" value="RIBOSE OPERON REPRESSOR"/>
    <property type="match status" value="1"/>
</dbReference>
<keyword evidence="3" id="KW-0238">DNA-binding</keyword>
<dbReference type="CDD" id="cd07377">
    <property type="entry name" value="WHTH_GntR"/>
    <property type="match status" value="1"/>
</dbReference>
<keyword evidence="1" id="KW-0678">Repressor</keyword>
<sequence length="390" mass="43400">MAKSSPRIPLYTQIRQYIRDQIERKAWLPGDRIPSENELAGRFNVSRITVKNALSKLNEEGLIFRVQGKGSFISPDPFGEPLIYAPDAALGGKNKGLVAYLMPRLVNSFTARMLDGVEAELAKHGYRLIFCKTKDSQEIEKEVLQEVIQLGVKGIIIFPVDGETYSEDILRLTLIDFPLVVIDRYLRGIETNCVYADNVEGARMATEHLISLNHTKIGFLSTVYPGTTSLEDRLVGYEKALAEHHIPVEHRLRLTHFAPEPMNTVLDEGIADETAKKEMQLYLKENPDMSAVFAVNSAVGLTLIEAAVDMGIRVPEDLSVVFFDNYELAALSAIPPTCVSQDELEIGKEAVRLLVSVIDNPKKERSRVVLPNKLIVRKSTAPCTVKPGTN</sequence>
<dbReference type="PANTHER" id="PTHR30146">
    <property type="entry name" value="LACI-RELATED TRANSCRIPTIONAL REPRESSOR"/>
    <property type="match status" value="1"/>
</dbReference>
<dbReference type="PRINTS" id="PR00035">
    <property type="entry name" value="HTHGNTR"/>
</dbReference>
<evidence type="ECO:0000259" key="5">
    <source>
        <dbReference type="PROSITE" id="PS50949"/>
    </source>
</evidence>
<dbReference type="Gene3D" id="1.10.10.10">
    <property type="entry name" value="Winged helix-like DNA-binding domain superfamily/Winged helix DNA-binding domain"/>
    <property type="match status" value="1"/>
</dbReference>
<reference evidence="6 7" key="1">
    <citation type="submission" date="2020-08" db="EMBL/GenBank/DDBJ databases">
        <title>Cohnella phylogeny.</title>
        <authorList>
            <person name="Dunlap C."/>
        </authorList>
    </citation>
    <scope>NUCLEOTIDE SEQUENCE [LARGE SCALE GENOMIC DNA]</scope>
    <source>
        <strain evidence="6 7">DSM 28246</strain>
    </source>
</reference>
<dbReference type="InterPro" id="IPR046335">
    <property type="entry name" value="LacI/GalR-like_sensor"/>
</dbReference>
<dbReference type="SMART" id="SM00345">
    <property type="entry name" value="HTH_GNTR"/>
    <property type="match status" value="1"/>
</dbReference>
<keyword evidence="4" id="KW-0804">Transcription</keyword>
<accession>A0A7X0VED2</accession>
<dbReference type="RefSeq" id="WP_185142355.1">
    <property type="nucleotide sequence ID" value="NZ_JACJVP010000011.1"/>
</dbReference>
<dbReference type="InterPro" id="IPR028082">
    <property type="entry name" value="Peripla_BP_I"/>
</dbReference>
<dbReference type="InterPro" id="IPR036390">
    <property type="entry name" value="WH_DNA-bd_sf"/>
</dbReference>
<protein>
    <submittedName>
        <fullName evidence="6">GntR family transcriptional regulator</fullName>
    </submittedName>
</protein>
<comment type="caution">
    <text evidence="6">The sequence shown here is derived from an EMBL/GenBank/DDBJ whole genome shotgun (WGS) entry which is preliminary data.</text>
</comment>
<dbReference type="AlphaFoldDB" id="A0A7X0VED2"/>
<organism evidence="6 7">
    <name type="scientific">Cohnella nanjingensis</name>
    <dbReference type="NCBI Taxonomy" id="1387779"/>
    <lineage>
        <taxon>Bacteria</taxon>
        <taxon>Bacillati</taxon>
        <taxon>Bacillota</taxon>
        <taxon>Bacilli</taxon>
        <taxon>Bacillales</taxon>
        <taxon>Paenibacillaceae</taxon>
        <taxon>Cohnella</taxon>
    </lineage>
</organism>
<evidence type="ECO:0000313" key="7">
    <source>
        <dbReference type="Proteomes" id="UP000547209"/>
    </source>
</evidence>
<keyword evidence="2" id="KW-0805">Transcription regulation</keyword>
<keyword evidence="7" id="KW-1185">Reference proteome</keyword>
<dbReference type="Pfam" id="PF00392">
    <property type="entry name" value="GntR"/>
    <property type="match status" value="1"/>
</dbReference>
<proteinExistence type="predicted"/>
<evidence type="ECO:0000256" key="1">
    <source>
        <dbReference type="ARBA" id="ARBA00022491"/>
    </source>
</evidence>
<dbReference type="GO" id="GO:0000976">
    <property type="term" value="F:transcription cis-regulatory region binding"/>
    <property type="evidence" value="ECO:0007669"/>
    <property type="project" value="TreeGrafter"/>
</dbReference>
<dbReference type="SUPFAM" id="SSF53822">
    <property type="entry name" value="Periplasmic binding protein-like I"/>
    <property type="match status" value="1"/>
</dbReference>
<evidence type="ECO:0000256" key="4">
    <source>
        <dbReference type="ARBA" id="ARBA00023163"/>
    </source>
</evidence>